<evidence type="ECO:0000259" key="2">
    <source>
        <dbReference type="Pfam" id="PF01882"/>
    </source>
</evidence>
<dbReference type="InterPro" id="IPR002881">
    <property type="entry name" value="DUF58"/>
</dbReference>
<keyword evidence="1" id="KW-0472">Membrane</keyword>
<feature type="transmembrane region" description="Helical" evidence="1">
    <location>
        <begin position="41"/>
        <end position="61"/>
    </location>
</feature>
<keyword evidence="1" id="KW-1133">Transmembrane helix</keyword>
<feature type="domain" description="DUF58" evidence="2">
    <location>
        <begin position="201"/>
        <end position="368"/>
    </location>
</feature>
<dbReference type="AlphaFoldDB" id="A0A8J3YTM9"/>
<feature type="transmembrane region" description="Helical" evidence="1">
    <location>
        <begin position="12"/>
        <end position="35"/>
    </location>
</feature>
<dbReference type="PANTHER" id="PTHR34351:SF1">
    <property type="entry name" value="SLR1927 PROTEIN"/>
    <property type="match status" value="1"/>
</dbReference>
<name>A0A8J3YTM9_9ACTN</name>
<reference evidence="3" key="1">
    <citation type="submission" date="2021-01" db="EMBL/GenBank/DDBJ databases">
        <title>Whole genome shotgun sequence of Virgisporangium aliadipatigenens NBRC 105644.</title>
        <authorList>
            <person name="Komaki H."/>
            <person name="Tamura T."/>
        </authorList>
    </citation>
    <scope>NUCLEOTIDE SEQUENCE</scope>
    <source>
        <strain evidence="3">NBRC 105644</strain>
    </source>
</reference>
<evidence type="ECO:0000313" key="4">
    <source>
        <dbReference type="Proteomes" id="UP000619260"/>
    </source>
</evidence>
<keyword evidence="1" id="KW-0812">Transmembrane</keyword>
<keyword evidence="4" id="KW-1185">Reference proteome</keyword>
<evidence type="ECO:0000313" key="3">
    <source>
        <dbReference type="EMBL" id="GIJ49611.1"/>
    </source>
</evidence>
<dbReference type="EMBL" id="BOPF01000029">
    <property type="protein sequence ID" value="GIJ49611.1"/>
    <property type="molecule type" value="Genomic_DNA"/>
</dbReference>
<dbReference type="Pfam" id="PF01882">
    <property type="entry name" value="DUF58"/>
    <property type="match status" value="1"/>
</dbReference>
<gene>
    <name evidence="3" type="ORF">Val02_64970</name>
</gene>
<evidence type="ECO:0000256" key="1">
    <source>
        <dbReference type="SAM" id="Phobius"/>
    </source>
</evidence>
<organism evidence="3 4">
    <name type="scientific">Virgisporangium aliadipatigenens</name>
    <dbReference type="NCBI Taxonomy" id="741659"/>
    <lineage>
        <taxon>Bacteria</taxon>
        <taxon>Bacillati</taxon>
        <taxon>Actinomycetota</taxon>
        <taxon>Actinomycetes</taxon>
        <taxon>Micromonosporales</taxon>
        <taxon>Micromonosporaceae</taxon>
        <taxon>Virgisporangium</taxon>
    </lineage>
</organism>
<dbReference type="Proteomes" id="UP000619260">
    <property type="component" value="Unassembled WGS sequence"/>
</dbReference>
<proteinExistence type="predicted"/>
<dbReference type="PANTHER" id="PTHR34351">
    <property type="entry name" value="SLR1927 PROTEIN-RELATED"/>
    <property type="match status" value="1"/>
</dbReference>
<protein>
    <recommendedName>
        <fullName evidence="2">DUF58 domain-containing protein</fullName>
    </recommendedName>
</protein>
<comment type="caution">
    <text evidence="3">The sequence shown here is derived from an EMBL/GenBank/DDBJ whole genome shotgun (WGS) entry which is preliminary data.</text>
</comment>
<sequence length="396" mass="41835">MWLSRVDRDRTLPRPTGIGAAIGAASMTFVLIGVSTDYPELVSIGLSGAVLLLTAAGRLCLPLKVSVDRRLRSTRVAEGTTVGCRLSISNTGRRAVSLELVEFLPEGPVMFAIDNLPPGTRQRVHGYDLPCPRRGIHVIPRCWIGRGDPMRLVRRGTRTGSDTILIVHPRVHPLGLAGTRAITGDQRGSAEPVPSGTAFHSVREYVPGDDTRLIHWASTARTGVLTVRHSAVQDVPGHLVVLDPSPDRYPAEAFEDAVRVAASVSAAVLRVGLHLELFLGRRHEGGWSTGVVRPTSEVAALDVLAAAAPAADTTPLRPVAAALAVTGASRAVVVTGRLSADELPAIRHWGSPGLDVLVISIGDTSSRTVRVGHHVSLRTVRTSAGFAMPNAAGTAT</sequence>
<accession>A0A8J3YTM9</accession>